<evidence type="ECO:0000313" key="2">
    <source>
        <dbReference type="EMBL" id="ADM10981.1"/>
    </source>
</evidence>
<dbReference type="SUPFAM" id="SSF47473">
    <property type="entry name" value="EF-hand"/>
    <property type="match status" value="1"/>
</dbReference>
<dbReference type="HOGENOM" id="CLU_154750_0_0_1"/>
<sequence>MIKDRESDKIYDLVSNGTTMTLEDLKEFIDIVFLHLNPQQVSQLTQSLGSTVTGDEFHSILEILVLKRAGSLDVFNSWDKGQKGYIDRSDLEAILRSYGLSFKESYIDMMIDMFKDRKMRLEDFNKIYKEE</sequence>
<accession>E0S5J6</accession>
<dbReference type="EMBL" id="CP001942">
    <property type="protein sequence ID" value="ADM10981.1"/>
    <property type="molecule type" value="Genomic_DNA"/>
</dbReference>
<dbReference type="PROSITE" id="PS50222">
    <property type="entry name" value="EF_HAND_2"/>
    <property type="match status" value="1"/>
</dbReference>
<gene>
    <name evidence="2" type="ORF">Eint_011190</name>
</gene>
<dbReference type="InterPro" id="IPR011992">
    <property type="entry name" value="EF-hand-dom_pair"/>
</dbReference>
<dbReference type="Pfam" id="PF13405">
    <property type="entry name" value="EF-hand_6"/>
    <property type="match status" value="1"/>
</dbReference>
<dbReference type="AlphaFoldDB" id="E0S5J6"/>
<dbReference type="KEGG" id="ein:Eint_011190"/>
<proteinExistence type="predicted"/>
<keyword evidence="3" id="KW-1185">Reference proteome</keyword>
<protein>
    <recommendedName>
        <fullName evidence="1">EF-hand domain-containing protein</fullName>
    </recommendedName>
</protein>
<dbReference type="GO" id="GO:0005509">
    <property type="term" value="F:calcium ion binding"/>
    <property type="evidence" value="ECO:0007669"/>
    <property type="project" value="InterPro"/>
</dbReference>
<dbReference type="GeneID" id="9698621"/>
<organism evidence="2 3">
    <name type="scientific">Encephalitozoon intestinalis (strain ATCC 50506)</name>
    <name type="common">Microsporidian parasite</name>
    <name type="synonym">Septata intestinalis</name>
    <dbReference type="NCBI Taxonomy" id="876142"/>
    <lineage>
        <taxon>Eukaryota</taxon>
        <taxon>Fungi</taxon>
        <taxon>Fungi incertae sedis</taxon>
        <taxon>Microsporidia</taxon>
        <taxon>Unikaryonidae</taxon>
        <taxon>Encephalitozoon</taxon>
    </lineage>
</organism>
<evidence type="ECO:0000313" key="3">
    <source>
        <dbReference type="Proteomes" id="UP000002313"/>
    </source>
</evidence>
<dbReference type="Proteomes" id="UP000002313">
    <property type="component" value="Chromosome I"/>
</dbReference>
<dbReference type="Gene3D" id="1.10.238.10">
    <property type="entry name" value="EF-hand"/>
    <property type="match status" value="1"/>
</dbReference>
<dbReference type="InterPro" id="IPR002048">
    <property type="entry name" value="EF_hand_dom"/>
</dbReference>
<reference evidence="2 3" key="1">
    <citation type="journal article" date="2010" name="Nat. Commun.">
        <title>The complete sequence of the smallest known nuclear genome from the microsporidian Encephalitozoon intestinalis.</title>
        <authorList>
            <person name="Corradi N."/>
            <person name="Pombert J.-F."/>
            <person name="Farinelli L."/>
            <person name="Didier E.S."/>
            <person name="Keeling P.J."/>
        </authorList>
    </citation>
    <scope>NUCLEOTIDE SEQUENCE [LARGE SCALE GENOMIC DNA]</scope>
    <source>
        <strain evidence="2 3">ATCC 50506</strain>
    </source>
</reference>
<name>E0S5J6_ENCIT</name>
<dbReference type="OrthoDB" id="186625at2759"/>
<feature type="domain" description="EF-hand" evidence="1">
    <location>
        <begin position="66"/>
        <end position="101"/>
    </location>
</feature>
<reference evidence="2 3" key="2">
    <citation type="journal article" date="2012" name="Proc. Natl. Acad. Sci. U.S.A.">
        <title>Gain and loss of multiple functionally related, horizontally transferred genes in the reduced genomes of two microsporidian parasites.</title>
        <authorList>
            <person name="Pombert J.-F."/>
            <person name="Selman M."/>
            <person name="Burki F."/>
            <person name="Bardell F.T."/>
            <person name="Farinelli L."/>
            <person name="Solter L.F."/>
            <person name="Whitman D.W."/>
            <person name="Weiss L.M."/>
            <person name="Corradi N."/>
            <person name="Keeling P.J."/>
        </authorList>
    </citation>
    <scope>NUCLEOTIDE SEQUENCE [LARGE SCALE GENOMIC DNA]</scope>
    <source>
        <strain evidence="2 3">ATCC 50506</strain>
    </source>
</reference>
<dbReference type="RefSeq" id="XP_003072341.1">
    <property type="nucleotide sequence ID" value="XM_003072295.1"/>
</dbReference>
<evidence type="ECO:0000259" key="1">
    <source>
        <dbReference type="PROSITE" id="PS50222"/>
    </source>
</evidence>
<dbReference type="VEuPathDB" id="MicrosporidiaDB:Eint_011190"/>